<reference evidence="2 3" key="1">
    <citation type="submission" date="2015-11" db="EMBL/GenBank/DDBJ databases">
        <title>Genomic analysis of 38 Legionella species identifies large and diverse effector repertoires.</title>
        <authorList>
            <person name="Burstein D."/>
            <person name="Amaro F."/>
            <person name="Zusman T."/>
            <person name="Lifshitz Z."/>
            <person name="Cohen O."/>
            <person name="Gilbert J.A."/>
            <person name="Pupko T."/>
            <person name="Shuman H.A."/>
            <person name="Segal G."/>
        </authorList>
    </citation>
    <scope>NUCLEOTIDE SEQUENCE [LARGE SCALE GENOMIC DNA]</scope>
    <source>
        <strain evidence="2 3">IMVS3376</strain>
    </source>
</reference>
<dbReference type="InterPro" id="IPR000182">
    <property type="entry name" value="GNAT_dom"/>
</dbReference>
<dbReference type="Pfam" id="PF13527">
    <property type="entry name" value="Acetyltransf_9"/>
    <property type="match status" value="1"/>
</dbReference>
<dbReference type="STRING" id="947033.Lste_2151"/>
<dbReference type="Gene3D" id="3.40.630.30">
    <property type="match status" value="1"/>
</dbReference>
<organism evidence="2 3">
    <name type="scientific">Legionella steelei</name>
    <dbReference type="NCBI Taxonomy" id="947033"/>
    <lineage>
        <taxon>Bacteria</taxon>
        <taxon>Pseudomonadati</taxon>
        <taxon>Pseudomonadota</taxon>
        <taxon>Gammaproteobacteria</taxon>
        <taxon>Legionellales</taxon>
        <taxon>Legionellaceae</taxon>
        <taxon>Legionella</taxon>
    </lineage>
</organism>
<gene>
    <name evidence="2" type="ORF">Lste_2151</name>
</gene>
<dbReference type="Proteomes" id="UP000054926">
    <property type="component" value="Unassembled WGS sequence"/>
</dbReference>
<sequence length="293" mass="34329">MKKLIFFKGYQQDDKKRTAFNALAVKTFDLSFEEWYQSGYWRDKYIPYTLFDGEQAVANVSVNIIDFSIFGHKQRTIQLGTVMTDDAYRNQGLSRMLMEKVFEDWKADNHLIYLFANSTVWGFYPKLGFKSVKEYQYQRTTTPSTQASFVKLNMNKKENREQLYDYAQNTDPYGKISMQENADLVMFYCITVYKDNVFYLPELDAIAIAEIKGRQLHLLDVYSKKEHNLDDIIHALSDETTDTVRLGFVPKDCSSYEIIPVDEQAKDEMLFVEEDKTSLFDENQLMFPLLSHA</sequence>
<evidence type="ECO:0000259" key="1">
    <source>
        <dbReference type="PROSITE" id="PS51186"/>
    </source>
</evidence>
<dbReference type="InterPro" id="IPR016181">
    <property type="entry name" value="Acyl_CoA_acyltransferase"/>
</dbReference>
<dbReference type="AlphaFoldDB" id="A0A0W0ZIQ7"/>
<dbReference type="PROSITE" id="PS51186">
    <property type="entry name" value="GNAT"/>
    <property type="match status" value="1"/>
</dbReference>
<dbReference type="OrthoDB" id="9804948at2"/>
<dbReference type="CDD" id="cd04301">
    <property type="entry name" value="NAT_SF"/>
    <property type="match status" value="1"/>
</dbReference>
<dbReference type="RefSeq" id="WP_019349522.1">
    <property type="nucleotide sequence ID" value="NZ_LNYY01000019.1"/>
</dbReference>
<dbReference type="PATRIC" id="fig|947033.5.peg.2277"/>
<dbReference type="GeneID" id="93291382"/>
<proteinExistence type="predicted"/>
<feature type="domain" description="N-acetyltransferase" evidence="1">
    <location>
        <begin position="5"/>
        <end position="159"/>
    </location>
</feature>
<evidence type="ECO:0000313" key="3">
    <source>
        <dbReference type="Proteomes" id="UP000054926"/>
    </source>
</evidence>
<protein>
    <submittedName>
        <fullName evidence="2">Acetyltransferase (GNAT) family protein</fullName>
    </submittedName>
</protein>
<evidence type="ECO:0000313" key="2">
    <source>
        <dbReference type="EMBL" id="KTD68993.1"/>
    </source>
</evidence>
<keyword evidence="3" id="KW-1185">Reference proteome</keyword>
<dbReference type="SUPFAM" id="SSF55729">
    <property type="entry name" value="Acyl-CoA N-acyltransferases (Nat)"/>
    <property type="match status" value="1"/>
</dbReference>
<dbReference type="GO" id="GO:0016747">
    <property type="term" value="F:acyltransferase activity, transferring groups other than amino-acyl groups"/>
    <property type="evidence" value="ECO:0007669"/>
    <property type="project" value="InterPro"/>
</dbReference>
<dbReference type="EMBL" id="LNYY01000019">
    <property type="protein sequence ID" value="KTD68993.1"/>
    <property type="molecule type" value="Genomic_DNA"/>
</dbReference>
<comment type="caution">
    <text evidence="2">The sequence shown here is derived from an EMBL/GenBank/DDBJ whole genome shotgun (WGS) entry which is preliminary data.</text>
</comment>
<keyword evidence="2" id="KW-0808">Transferase</keyword>
<name>A0A0W0ZIQ7_9GAMM</name>
<accession>A0A0W0ZIQ7</accession>